<evidence type="ECO:0000256" key="3">
    <source>
        <dbReference type="SAM" id="MobiDB-lite"/>
    </source>
</evidence>
<accession>A0AAN9GES0</accession>
<feature type="repeat" description="PPR" evidence="2">
    <location>
        <begin position="183"/>
        <end position="217"/>
    </location>
</feature>
<dbReference type="Proteomes" id="UP001374579">
    <property type="component" value="Unassembled WGS sequence"/>
</dbReference>
<reference evidence="5 6" key="1">
    <citation type="submission" date="2024-02" db="EMBL/GenBank/DDBJ databases">
        <title>Chromosome-scale genome assembly of the rough periwinkle Littorina saxatilis.</title>
        <authorList>
            <person name="De Jode A."/>
            <person name="Faria R."/>
            <person name="Formenti G."/>
            <person name="Sims Y."/>
            <person name="Smith T.P."/>
            <person name="Tracey A."/>
            <person name="Wood J.M.D."/>
            <person name="Zagrodzka Z.B."/>
            <person name="Johannesson K."/>
            <person name="Butlin R.K."/>
            <person name="Leder E.H."/>
        </authorList>
    </citation>
    <scope>NUCLEOTIDE SEQUENCE [LARGE SCALE GENOMIC DNA]</scope>
    <source>
        <strain evidence="5">Snail1</strain>
        <tissue evidence="5">Muscle</tissue>
    </source>
</reference>
<proteinExistence type="predicted"/>
<dbReference type="GO" id="GO:0003730">
    <property type="term" value="F:mRNA 3'-UTR binding"/>
    <property type="evidence" value="ECO:0007669"/>
    <property type="project" value="TreeGrafter"/>
</dbReference>
<dbReference type="EMBL" id="JBAMIC010000008">
    <property type="protein sequence ID" value="KAK7104135.1"/>
    <property type="molecule type" value="Genomic_DNA"/>
</dbReference>
<dbReference type="GO" id="GO:0005634">
    <property type="term" value="C:nucleus"/>
    <property type="evidence" value="ECO:0007669"/>
    <property type="project" value="TreeGrafter"/>
</dbReference>
<dbReference type="GO" id="GO:0070129">
    <property type="term" value="P:regulation of mitochondrial translation"/>
    <property type="evidence" value="ECO:0007669"/>
    <property type="project" value="TreeGrafter"/>
</dbReference>
<feature type="domain" description="PROP1-like PPR" evidence="4">
    <location>
        <begin position="132"/>
        <end position="279"/>
    </location>
</feature>
<dbReference type="InterPro" id="IPR033443">
    <property type="entry name" value="PROP1-like_PPR_dom"/>
</dbReference>
<dbReference type="PROSITE" id="PS51375">
    <property type="entry name" value="PPR"/>
    <property type="match status" value="2"/>
</dbReference>
<dbReference type="InterPro" id="IPR033490">
    <property type="entry name" value="LRP130"/>
</dbReference>
<evidence type="ECO:0000256" key="1">
    <source>
        <dbReference type="ARBA" id="ARBA00022737"/>
    </source>
</evidence>
<feature type="region of interest" description="Disordered" evidence="3">
    <location>
        <begin position="1303"/>
        <end position="1330"/>
    </location>
</feature>
<dbReference type="Gene3D" id="1.25.40.10">
    <property type="entry name" value="Tetratricopeptide repeat domain"/>
    <property type="match status" value="2"/>
</dbReference>
<comment type="caution">
    <text evidence="5">The sequence shown here is derived from an EMBL/GenBank/DDBJ whole genome shotgun (WGS) entry which is preliminary data.</text>
</comment>
<dbReference type="PANTHER" id="PTHR46669:SF1">
    <property type="entry name" value="LEUCINE-RICH PPR MOTIF-CONTAINING PROTEIN, MITOCHONDRIAL"/>
    <property type="match status" value="1"/>
</dbReference>
<dbReference type="InterPro" id="IPR002885">
    <property type="entry name" value="PPR_rpt"/>
</dbReference>
<evidence type="ECO:0000256" key="2">
    <source>
        <dbReference type="PROSITE-ProRule" id="PRU00708"/>
    </source>
</evidence>
<keyword evidence="6" id="KW-1185">Reference proteome</keyword>
<keyword evidence="1" id="KW-0677">Repeat</keyword>
<organism evidence="5 6">
    <name type="scientific">Littorina saxatilis</name>
    <dbReference type="NCBI Taxonomy" id="31220"/>
    <lineage>
        <taxon>Eukaryota</taxon>
        <taxon>Metazoa</taxon>
        <taxon>Spiralia</taxon>
        <taxon>Lophotrochozoa</taxon>
        <taxon>Mollusca</taxon>
        <taxon>Gastropoda</taxon>
        <taxon>Caenogastropoda</taxon>
        <taxon>Littorinimorpha</taxon>
        <taxon>Littorinoidea</taxon>
        <taxon>Littorinidae</taxon>
        <taxon>Littorina</taxon>
    </lineage>
</organism>
<name>A0AAN9GES0_9CAEN</name>
<dbReference type="Pfam" id="PF17177">
    <property type="entry name" value="PPR_long"/>
    <property type="match status" value="1"/>
</dbReference>
<dbReference type="GO" id="GO:0005739">
    <property type="term" value="C:mitochondrion"/>
    <property type="evidence" value="ECO:0007669"/>
    <property type="project" value="TreeGrafter"/>
</dbReference>
<sequence>MAALMRCARFCVTTGQIPKLLRVVSTGSSQTSVNLPFQHPSAAIQRSWLSTLAEGVEAEEPAPSTSTPKVEALMITVERYMRQFGRVSRKQLDPIVSTFDKEGTISLSSSLSLLRLHGTALFDEPPASRLKLAQALWEKYKKYDIPLEVGHYNALLGVYNQNKMDYSPTEFLADMEANGVTPNRVTYQRLIARFCNMGDIQGATQVLEHMKKAALPINDQVFNSFITGHLRSNDPESAQSIVEVMRQTGLEPTNTTYMTLAIGFAERGEIEEVKKYINQAEIENVPLRPGQLLEVYAALAMNGHNQYLKEIMTYLQNGTPYNQDAIRICNQLIAVGCDDAAYQLFLEMPKPTRIEAEQATLGRFFLRALARHQRPVEKVVEFVKDMQAREVNKDNISAVAQLAYLENQPAYALSFMEKMKAEGLPVRAHFFWPALCQFKEAKNKEGIYDTLEKMNRLADSRDDFNQTLHTYAIPGLAATGESEADILSKVQNYGFQEKEANFAYFLYLLDTNKLEKAIDFLKDHEVNVAMAAVRACLMSYMRRDVDWKPMFQLLAQLKSKSTVWRGTALETTAMVLKRALMLQRKDGWADANEIFAFLEANDMRILRRNQQELAEYFSGAPDDVLQKLNGLVSSDTAGDTDRGLAGPMSFDLSLEELKALVRQNPNNKGAQKRLLLKACGVGDVEEAEKVKSTLEAEGFVFPPQVLGQLAYMYAMFVKDVEKAQHFIQELETTFPEHKNYQAAVLKLAALQVSQGQTDAAVDALKRYADRHKDIVEKQSIPKPQYFSDIVSAAADADAAKKLMDTLFECGYVPRDSIPVLDSYMDKLVDSGDSDRILAEFEEFVKTQRRSPKVDKVLQFFINKEDPDRLQKVVDVLTELYGLMNVFHHLIADFIECGHIKKARKIMETPGLRANMQRLNYYCQSFIERNMIKELEALAEVTKEMFGIDRDNMLFHLIRGYVNQKDFERAKDVLVQYEEEMLAPSARTLRFLARNLETAGLPVSFEVPDYQPPVQMEEKGPATKRKETPKSTVSQAAATAAFSQAGQLKDSIEKGEVEKVLADLQGSEKGALAAAVTQLKRPWPIEALESIFESLAKQGDLDTLKELSMNRLPVFLRNSLKANIFAAAVNSGRTEEVLDDIETVKTNTGKYFTFSSLDTLHSKTPELMDRVESIGKNLISEKNYTEPLSVLWCYYKYRNSPRAEELMNEIPGLDKSVLVGALCDVAVEEKKADVLESLLKMKKDLDEKQGTAFVYSSLLQLHVNQGDADALEKTCESIVKDGIARASIRKSSVKAAENLLTEKNKPLPAWAEESSDSDSSSSSDEEKESKR</sequence>
<dbReference type="InterPro" id="IPR011990">
    <property type="entry name" value="TPR-like_helical_dom_sf"/>
</dbReference>
<evidence type="ECO:0000313" key="5">
    <source>
        <dbReference type="EMBL" id="KAK7104135.1"/>
    </source>
</evidence>
<protein>
    <recommendedName>
        <fullName evidence="4">PROP1-like PPR domain-containing protein</fullName>
    </recommendedName>
</protein>
<evidence type="ECO:0000313" key="6">
    <source>
        <dbReference type="Proteomes" id="UP001374579"/>
    </source>
</evidence>
<dbReference type="PANTHER" id="PTHR46669">
    <property type="entry name" value="LEUCINE-RICH PPR MOTIF-CONTAINING PROTEIN, MITOCHONDRIAL"/>
    <property type="match status" value="1"/>
</dbReference>
<evidence type="ECO:0000259" key="4">
    <source>
        <dbReference type="Pfam" id="PF17177"/>
    </source>
</evidence>
<gene>
    <name evidence="5" type="ORF">V1264_018899</name>
</gene>
<feature type="repeat" description="PPR" evidence="2">
    <location>
        <begin position="218"/>
        <end position="252"/>
    </location>
</feature>